<dbReference type="PANTHER" id="PTHR28489">
    <property type="entry name" value="RENTINAL DEGENERATION 3-LIKE"/>
    <property type="match status" value="1"/>
</dbReference>
<feature type="region of interest" description="Disordered" evidence="1">
    <location>
        <begin position="172"/>
        <end position="214"/>
    </location>
</feature>
<protein>
    <submittedName>
        <fullName evidence="2">Protein RD3-like</fullName>
    </submittedName>
</protein>
<reference evidence="2 3" key="1">
    <citation type="submission" date="2021-07" db="EMBL/GenBank/DDBJ databases">
        <authorList>
            <person name="Imarazene B."/>
            <person name="Zahm M."/>
            <person name="Klopp C."/>
            <person name="Cabau C."/>
            <person name="Beille S."/>
            <person name="Jouanno E."/>
            <person name="Castinel A."/>
            <person name="Lluch J."/>
            <person name="Gil L."/>
            <person name="Kuchtly C."/>
            <person name="Lopez Roques C."/>
            <person name="Donnadieu C."/>
            <person name="Parrinello H."/>
            <person name="Journot L."/>
            <person name="Du K."/>
            <person name="Schartl M."/>
            <person name="Retaux S."/>
            <person name="Guiguen Y."/>
        </authorList>
    </citation>
    <scope>NUCLEOTIDE SEQUENCE [LARGE SCALE GENOMIC DNA]</scope>
    <source>
        <strain evidence="2">Pach_M1</strain>
        <tissue evidence="2">Testis</tissue>
    </source>
</reference>
<name>A0A8T2MEC3_ASTMX</name>
<evidence type="ECO:0000256" key="1">
    <source>
        <dbReference type="SAM" id="MobiDB-lite"/>
    </source>
</evidence>
<gene>
    <name evidence="2" type="primary">RD3L</name>
    <name evidence="2" type="ORF">AMEX_G1510</name>
</gene>
<accession>A0A8T2MEC3</accession>
<dbReference type="Proteomes" id="UP000752171">
    <property type="component" value="Unassembled WGS sequence"/>
</dbReference>
<evidence type="ECO:0000313" key="3">
    <source>
        <dbReference type="Proteomes" id="UP000752171"/>
    </source>
</evidence>
<dbReference type="InterPro" id="IPR028092">
    <property type="entry name" value="RD3"/>
</dbReference>
<proteinExistence type="predicted"/>
<dbReference type="EMBL" id="JAICCE010000001">
    <property type="protein sequence ID" value="KAG9282813.1"/>
    <property type="molecule type" value="Genomic_DNA"/>
</dbReference>
<dbReference type="PANTHER" id="PTHR28489:SF3">
    <property type="entry name" value="PROTEIN RD3-LIKE"/>
    <property type="match status" value="1"/>
</dbReference>
<evidence type="ECO:0000313" key="2">
    <source>
        <dbReference type="EMBL" id="KAG9282813.1"/>
    </source>
</evidence>
<sequence>MTVGLCFSPPLTVVCVFSSLQPPHSLSIPFTAWMKWPHVEGEQGPDCVAPVGPGRVLLRELLWQLEQREQQVLEEELQHRLSRSSSMGYRRPMGRPSLLALMPASECRQLECLCARIPPSHTATVLSRFRDILAHNDVLPWELVCIFKQVLRDFLRRQDEAGYRRPFSLPPPLLLPVSPPEMETNGSTQQSRKASPASPSPEGQERHREEIPTISSYVDRHLRSACPYAVQRDCLPYYRTLPDDCPEAYSTTL</sequence>
<dbReference type="Pfam" id="PF14473">
    <property type="entry name" value="RD3"/>
    <property type="match status" value="1"/>
</dbReference>
<dbReference type="AlphaFoldDB" id="A0A8T2MEC3"/>
<organism evidence="2 3">
    <name type="scientific">Astyanax mexicanus</name>
    <name type="common">Blind cave fish</name>
    <name type="synonym">Astyanax fasciatus mexicanus</name>
    <dbReference type="NCBI Taxonomy" id="7994"/>
    <lineage>
        <taxon>Eukaryota</taxon>
        <taxon>Metazoa</taxon>
        <taxon>Chordata</taxon>
        <taxon>Craniata</taxon>
        <taxon>Vertebrata</taxon>
        <taxon>Euteleostomi</taxon>
        <taxon>Actinopterygii</taxon>
        <taxon>Neopterygii</taxon>
        <taxon>Teleostei</taxon>
        <taxon>Ostariophysi</taxon>
        <taxon>Characiformes</taxon>
        <taxon>Characoidei</taxon>
        <taxon>Acestrorhamphidae</taxon>
        <taxon>Acestrorhamphinae</taxon>
        <taxon>Astyanax</taxon>
    </lineage>
</organism>
<comment type="caution">
    <text evidence="2">The sequence shown here is derived from an EMBL/GenBank/DDBJ whole genome shotgun (WGS) entry which is preliminary data.</text>
</comment>
<feature type="compositionally biased region" description="Polar residues" evidence="1">
    <location>
        <begin position="184"/>
        <end position="193"/>
    </location>
</feature>